<keyword evidence="13" id="KW-0862">Zinc</keyword>
<keyword evidence="7" id="KW-0597">Phosphoprotein</keyword>
<evidence type="ECO:0000256" key="1">
    <source>
        <dbReference type="ARBA" id="ARBA00000707"/>
    </source>
</evidence>
<dbReference type="GO" id="GO:0006508">
    <property type="term" value="P:proteolysis"/>
    <property type="evidence" value="ECO:0007669"/>
    <property type="project" value="UniProtKB-KW"/>
</dbReference>
<feature type="compositionally biased region" description="Low complexity" evidence="14">
    <location>
        <begin position="363"/>
        <end position="378"/>
    </location>
</feature>
<evidence type="ECO:0000256" key="14">
    <source>
        <dbReference type="SAM" id="MobiDB-lite"/>
    </source>
</evidence>
<evidence type="ECO:0000256" key="13">
    <source>
        <dbReference type="ARBA" id="ARBA00022833"/>
    </source>
</evidence>
<comment type="similarity">
    <text evidence="4">Belongs to the peptidase C19 family.</text>
</comment>
<sequence length="869" mass="93821">MSNNNSNFSNTFSSIAFEHLTGNKLPATQSAALLAGLQPVSSAATTSSSNSSNGTGQWAVGMANAGDVLGNLGMGDSARNTTWDIPPHTTYPSTHQRDLLASSKETLPDLRSRSRSNKKNISNVGQSNSRSNNEKHSTGTGPPITNNYPMPSATRSRGSSSVNPSVQDVGLLSHSSTNSSISNSLPKLTTVASGRSEACSSSHNTNNIGNSAGGVGVSCDGVYIADGINGVPTLYSYPDSQSDKLFTTGGTANFTTTTATTTNLSSPLTPTTDALVGEYGSSSRKIEQSAKHCSKVSSTGSHDSRASTPSSNCNSLTKKNWHHVDEALDDRDISNTSPYFHLSKNGLDQLEVLSDSGGSASPDTVTGSITDGSGSGGSDLDVGSMVEIVIRGMPRFGVVRWIGTVPGDKKEGRTVAGVELEDGTYGLSDGTFAGRRHFCCAAGKAIFVNLNMCHQDSRFLESLASSIGNPRASIAFGCEDSGPIGGRVAPPSGSGVRAMIGRNKGIQGHQNSCYLDATLFSMFAFTSVFDSLLFRPATSSDISSYSEVQEVLREEIVNPLRTRMFVRADRIMKLRTCLDNLSSVRGLTTEEKDPEEFLHSLLAQILKAEPYLQLSSGQEAYHYQLFLDKDKEDDKVMPSVQYLFERSFLTSDIKLKQVPSILILQMPRFGKEYKMYSRILPSLLLDVTDVIEDSPRQCHVCGRVAYHECAQCFGECGSGLESIALCNTCVSKVHTHKKRGSHTSIRELRVPADYTILADHCTVPRIYMELFAVVCIETSHYVTFTRCGEGPEAPWCFFDSMADRKGEQHGYNIPLVQECAELQEWLGMQGGQARSAAVPDDKSLPDLTRRLLCDAYMCFYHSSKVAMYR</sequence>
<dbReference type="SUPFAM" id="SSF74924">
    <property type="entry name" value="Cap-Gly domain"/>
    <property type="match status" value="1"/>
</dbReference>
<dbReference type="GO" id="GO:0004843">
    <property type="term" value="F:cysteine-type deubiquitinase activity"/>
    <property type="evidence" value="ECO:0007669"/>
    <property type="project" value="UniProtKB-EC"/>
</dbReference>
<feature type="compositionally biased region" description="Low complexity" evidence="14">
    <location>
        <begin position="171"/>
        <end position="185"/>
    </location>
</feature>
<dbReference type="GO" id="GO:0005813">
    <property type="term" value="C:centrosome"/>
    <property type="evidence" value="ECO:0007669"/>
    <property type="project" value="UniProtKB-SubCell"/>
</dbReference>
<keyword evidence="12" id="KW-0788">Thiol protease</keyword>
<keyword evidence="8" id="KW-0645">Protease</keyword>
<dbReference type="GO" id="GO:0046872">
    <property type="term" value="F:metal ion binding"/>
    <property type="evidence" value="ECO:0007669"/>
    <property type="project" value="UniProtKB-KW"/>
</dbReference>
<evidence type="ECO:0000256" key="7">
    <source>
        <dbReference type="ARBA" id="ARBA00022553"/>
    </source>
</evidence>
<dbReference type="GO" id="GO:0048471">
    <property type="term" value="C:perinuclear region of cytoplasm"/>
    <property type="evidence" value="ECO:0007669"/>
    <property type="project" value="UniProtKB-SubCell"/>
</dbReference>
<feature type="compositionally biased region" description="Polar residues" evidence="14">
    <location>
        <begin position="295"/>
        <end position="317"/>
    </location>
</feature>
<evidence type="ECO:0000256" key="8">
    <source>
        <dbReference type="ARBA" id="ARBA00022670"/>
    </source>
</evidence>
<keyword evidence="9" id="KW-0479">Metal-binding</keyword>
<keyword evidence="6" id="KW-0963">Cytoplasm</keyword>
<evidence type="ECO:0000256" key="12">
    <source>
        <dbReference type="ARBA" id="ARBA00022807"/>
    </source>
</evidence>
<feature type="region of interest" description="Disordered" evidence="14">
    <location>
        <begin position="353"/>
        <end position="378"/>
    </location>
</feature>
<dbReference type="Pfam" id="PF00443">
    <property type="entry name" value="UCH"/>
    <property type="match status" value="1"/>
</dbReference>
<feature type="region of interest" description="Disordered" evidence="14">
    <location>
        <begin position="79"/>
        <end position="185"/>
    </location>
</feature>
<evidence type="ECO:0000256" key="2">
    <source>
        <dbReference type="ARBA" id="ARBA00004300"/>
    </source>
</evidence>
<dbReference type="EMBL" id="IACT01007174">
    <property type="protein sequence ID" value="LAC26293.1"/>
    <property type="molecule type" value="mRNA"/>
</dbReference>
<proteinExistence type="evidence at transcript level"/>
<dbReference type="InterPro" id="IPR028889">
    <property type="entry name" value="USP"/>
</dbReference>
<dbReference type="SUPFAM" id="SSF54001">
    <property type="entry name" value="Cysteine proteinases"/>
    <property type="match status" value="1"/>
</dbReference>
<name>A0A6A7G8B2_9CRUS</name>
<dbReference type="PANTHER" id="PTHR11830">
    <property type="entry name" value="40S RIBOSOMAL PROTEIN S3A"/>
    <property type="match status" value="1"/>
</dbReference>
<dbReference type="FunFam" id="3.90.70.10:FF:000009">
    <property type="entry name" value="Putative ubiquitin carboxyl-terminal hydrolase CYLD"/>
    <property type="match status" value="1"/>
</dbReference>
<evidence type="ECO:0000259" key="15">
    <source>
        <dbReference type="PROSITE" id="PS50235"/>
    </source>
</evidence>
<evidence type="ECO:0000256" key="6">
    <source>
        <dbReference type="ARBA" id="ARBA00022490"/>
    </source>
</evidence>
<dbReference type="AlphaFoldDB" id="A0A6A7G8B2"/>
<dbReference type="Gene3D" id="2.30.30.190">
    <property type="entry name" value="CAP Gly-rich-like domain"/>
    <property type="match status" value="1"/>
</dbReference>
<comment type="catalytic activity">
    <reaction evidence="1">
        <text>Thiol-dependent hydrolysis of ester, thioester, amide, peptide and isopeptide bonds formed by the C-terminal Gly of ubiquitin (a 76-residue protein attached to proteins as an intracellular targeting signal).</text>
        <dbReference type="EC" id="3.4.19.12"/>
    </reaction>
</comment>
<evidence type="ECO:0000256" key="5">
    <source>
        <dbReference type="ARBA" id="ARBA00012759"/>
    </source>
</evidence>
<accession>A0A6A7G8B2</accession>
<feature type="domain" description="USP" evidence="15">
    <location>
        <begin position="504"/>
        <end position="863"/>
    </location>
</feature>
<dbReference type="EC" id="3.4.19.12" evidence="5"/>
<dbReference type="Gene3D" id="3.90.70.10">
    <property type="entry name" value="Cysteine proteinases"/>
    <property type="match status" value="1"/>
</dbReference>
<dbReference type="InterPro" id="IPR036859">
    <property type="entry name" value="CAP-Gly_dom_sf"/>
</dbReference>
<evidence type="ECO:0000256" key="3">
    <source>
        <dbReference type="ARBA" id="ARBA00004556"/>
    </source>
</evidence>
<dbReference type="InterPro" id="IPR000938">
    <property type="entry name" value="CAP-Gly_domain"/>
</dbReference>
<dbReference type="SMART" id="SM01052">
    <property type="entry name" value="CAP_GLY"/>
    <property type="match status" value="1"/>
</dbReference>
<dbReference type="GO" id="GO:0016579">
    <property type="term" value="P:protein deubiquitination"/>
    <property type="evidence" value="ECO:0007669"/>
    <property type="project" value="InterPro"/>
</dbReference>
<dbReference type="InterPro" id="IPR038765">
    <property type="entry name" value="Papain-like_cys_pep_sf"/>
</dbReference>
<dbReference type="PROSITE" id="PS50235">
    <property type="entry name" value="USP_3"/>
    <property type="match status" value="1"/>
</dbReference>
<evidence type="ECO:0000256" key="9">
    <source>
        <dbReference type="ARBA" id="ARBA00022723"/>
    </source>
</evidence>
<evidence type="ECO:0000313" key="16">
    <source>
        <dbReference type="EMBL" id="LAC26293.1"/>
    </source>
</evidence>
<keyword evidence="11 16" id="KW-0378">Hydrolase</keyword>
<protein>
    <recommendedName>
        <fullName evidence="5">ubiquitinyl hydrolase 1</fullName>
        <ecNumber evidence="5">3.4.19.12</ecNumber>
    </recommendedName>
</protein>
<feature type="region of interest" description="Disordered" evidence="14">
    <location>
        <begin position="287"/>
        <end position="317"/>
    </location>
</feature>
<evidence type="ECO:0000256" key="4">
    <source>
        <dbReference type="ARBA" id="ARBA00009085"/>
    </source>
</evidence>
<dbReference type="InterPro" id="IPR001394">
    <property type="entry name" value="Peptidase_C19_UCH"/>
</dbReference>
<keyword evidence="10" id="KW-0833">Ubl conjugation pathway</keyword>
<feature type="compositionally biased region" description="Polar residues" evidence="14">
    <location>
        <begin position="138"/>
        <end position="166"/>
    </location>
</feature>
<evidence type="ECO:0000256" key="10">
    <source>
        <dbReference type="ARBA" id="ARBA00022786"/>
    </source>
</evidence>
<comment type="subcellular location">
    <subcellularLocation>
        <location evidence="2">Cytoplasm</location>
        <location evidence="2">Cytoskeleton</location>
        <location evidence="2">Microtubule organizing center</location>
        <location evidence="2">Centrosome</location>
    </subcellularLocation>
    <subcellularLocation>
        <location evidence="3">Cytoplasm</location>
        <location evidence="3">Perinuclear region</location>
    </subcellularLocation>
</comment>
<reference evidence="16" key="1">
    <citation type="submission" date="2017-11" db="EMBL/GenBank/DDBJ databases">
        <title>The sensing device of the deep-sea amphipod.</title>
        <authorList>
            <person name="Kobayashi H."/>
            <person name="Nagahama T."/>
            <person name="Arai W."/>
            <person name="Sasagawa Y."/>
            <person name="Umeda M."/>
            <person name="Hayashi T."/>
            <person name="Nikaido I."/>
            <person name="Watanabe H."/>
            <person name="Oguri K."/>
            <person name="Kitazato H."/>
            <person name="Fujioka K."/>
            <person name="Kido Y."/>
            <person name="Takami H."/>
        </authorList>
    </citation>
    <scope>NUCLEOTIDE SEQUENCE</scope>
    <source>
        <tissue evidence="16">Whole body</tissue>
    </source>
</reference>
<organism evidence="16">
    <name type="scientific">Hirondellea gigas</name>
    <dbReference type="NCBI Taxonomy" id="1518452"/>
    <lineage>
        <taxon>Eukaryota</taxon>
        <taxon>Metazoa</taxon>
        <taxon>Ecdysozoa</taxon>
        <taxon>Arthropoda</taxon>
        <taxon>Crustacea</taxon>
        <taxon>Multicrustacea</taxon>
        <taxon>Malacostraca</taxon>
        <taxon>Eumalacostraca</taxon>
        <taxon>Peracarida</taxon>
        <taxon>Amphipoda</taxon>
        <taxon>Amphilochidea</taxon>
        <taxon>Lysianassida</taxon>
        <taxon>Lysianassidira</taxon>
        <taxon>Lysianassoidea</taxon>
        <taxon>Lysianassidae</taxon>
        <taxon>Hirondellea</taxon>
    </lineage>
</organism>
<dbReference type="Pfam" id="PF01302">
    <property type="entry name" value="CAP_GLY"/>
    <property type="match status" value="1"/>
</dbReference>
<evidence type="ECO:0000256" key="11">
    <source>
        <dbReference type="ARBA" id="ARBA00022801"/>
    </source>
</evidence>